<dbReference type="InterPro" id="IPR000792">
    <property type="entry name" value="Tscrpt_reg_LuxR_C"/>
</dbReference>
<keyword evidence="2" id="KW-0731">Sigma factor</keyword>
<dbReference type="Pfam" id="PF04542">
    <property type="entry name" value="Sigma70_r2"/>
    <property type="match status" value="1"/>
</dbReference>
<dbReference type="AlphaFoldDB" id="A0A6I3SM28"/>
<evidence type="ECO:0000256" key="2">
    <source>
        <dbReference type="ARBA" id="ARBA00023082"/>
    </source>
</evidence>
<dbReference type="NCBIfam" id="NF006147">
    <property type="entry name" value="PRK08295.1-4"/>
    <property type="match status" value="1"/>
</dbReference>
<evidence type="ECO:0000256" key="1">
    <source>
        <dbReference type="ARBA" id="ARBA00023015"/>
    </source>
</evidence>
<dbReference type="InterPro" id="IPR016371">
    <property type="entry name" value="RNA_pol_sigma-H_factor"/>
</dbReference>
<dbReference type="GO" id="GO:0006352">
    <property type="term" value="P:DNA-templated transcription initiation"/>
    <property type="evidence" value="ECO:0007669"/>
    <property type="project" value="InterPro"/>
</dbReference>
<dbReference type="InterPro" id="IPR007627">
    <property type="entry name" value="RNA_pol_sigma70_r2"/>
</dbReference>
<dbReference type="InterPro" id="IPR000943">
    <property type="entry name" value="RNA_pol_sigma70"/>
</dbReference>
<proteinExistence type="predicted"/>
<dbReference type="SUPFAM" id="SSF88659">
    <property type="entry name" value="Sigma3 and sigma4 domains of RNA polymerase sigma factors"/>
    <property type="match status" value="1"/>
</dbReference>
<evidence type="ECO:0000256" key="5">
    <source>
        <dbReference type="SAM" id="Coils"/>
    </source>
</evidence>
<dbReference type="Gene3D" id="1.20.120.1810">
    <property type="match status" value="1"/>
</dbReference>
<dbReference type="InterPro" id="IPR013249">
    <property type="entry name" value="RNA_pol_sigma70_r4_t2"/>
</dbReference>
<evidence type="ECO:0000313" key="8">
    <source>
        <dbReference type="EMBL" id="MTV49497.1"/>
    </source>
</evidence>
<comment type="caution">
    <text evidence="8">The sequence shown here is derived from an EMBL/GenBank/DDBJ whole genome shotgun (WGS) entry which is preliminary data.</text>
</comment>
<dbReference type="NCBIfam" id="TIGR02859">
    <property type="entry name" value="spore_sigH"/>
    <property type="match status" value="1"/>
</dbReference>
<dbReference type="PIRSF" id="PIRSF002939">
    <property type="entry name" value="RNA_polymerase_sigma-H_factor"/>
    <property type="match status" value="1"/>
</dbReference>
<dbReference type="SUPFAM" id="SSF88946">
    <property type="entry name" value="Sigma2 domain of RNA polymerase sigma factors"/>
    <property type="match status" value="1"/>
</dbReference>
<evidence type="ECO:0000259" key="7">
    <source>
        <dbReference type="PROSITE" id="PS00715"/>
    </source>
</evidence>
<gene>
    <name evidence="8" type="primary">sigH</name>
    <name evidence="8" type="ORF">GJ688_10960</name>
</gene>
<evidence type="ECO:0000256" key="4">
    <source>
        <dbReference type="ARBA" id="ARBA00023163"/>
    </source>
</evidence>
<dbReference type="GO" id="GO:0003677">
    <property type="term" value="F:DNA binding"/>
    <property type="evidence" value="ECO:0007669"/>
    <property type="project" value="UniProtKB-KW"/>
</dbReference>
<keyword evidence="1" id="KW-0805">Transcription regulation</keyword>
<dbReference type="InterPro" id="IPR013324">
    <property type="entry name" value="RNA_pol_sigma_r3/r4-like"/>
</dbReference>
<dbReference type="InterPro" id="IPR014284">
    <property type="entry name" value="RNA_pol_sigma-70_dom"/>
</dbReference>
<evidence type="ECO:0000256" key="3">
    <source>
        <dbReference type="ARBA" id="ARBA00023125"/>
    </source>
</evidence>
<dbReference type="InterPro" id="IPR036388">
    <property type="entry name" value="WH-like_DNA-bd_sf"/>
</dbReference>
<feature type="domain" description="HTH luxR-type" evidence="6">
    <location>
        <begin position="182"/>
        <end position="209"/>
    </location>
</feature>
<feature type="domain" description="RNA polymerase sigma-70" evidence="7">
    <location>
        <begin position="65"/>
        <end position="78"/>
    </location>
</feature>
<dbReference type="PROSITE" id="PS00715">
    <property type="entry name" value="SIGMA70_1"/>
    <property type="match status" value="1"/>
</dbReference>
<dbReference type="Gene3D" id="1.10.10.10">
    <property type="entry name" value="Winged helix-like DNA-binding domain superfamily/Winged helix DNA-binding domain"/>
    <property type="match status" value="1"/>
</dbReference>
<accession>A0A6I3SM28</accession>
<dbReference type="PROSITE" id="PS00622">
    <property type="entry name" value="HTH_LUXR_1"/>
    <property type="match status" value="1"/>
</dbReference>
<keyword evidence="5" id="KW-0175">Coiled coil</keyword>
<dbReference type="PANTHER" id="PTHR30385">
    <property type="entry name" value="SIGMA FACTOR F FLAGELLAR"/>
    <property type="match status" value="1"/>
</dbReference>
<evidence type="ECO:0000259" key="6">
    <source>
        <dbReference type="PROSITE" id="PS00622"/>
    </source>
</evidence>
<organism evidence="8 9">
    <name type="scientific">Heliobacterium mobile</name>
    <name type="common">Heliobacillus mobilis</name>
    <dbReference type="NCBI Taxonomy" id="28064"/>
    <lineage>
        <taxon>Bacteria</taxon>
        <taxon>Bacillati</taxon>
        <taxon>Bacillota</taxon>
        <taxon>Clostridia</taxon>
        <taxon>Eubacteriales</taxon>
        <taxon>Heliobacteriaceae</taxon>
        <taxon>Heliobacterium</taxon>
    </lineage>
</organism>
<reference evidence="8 9" key="1">
    <citation type="submission" date="2019-11" db="EMBL/GenBank/DDBJ databases">
        <title>Whole-genome sequence of a the green, strictly anaerobic photosynthetic bacterium Heliobacillus mobilis DSM 6151.</title>
        <authorList>
            <person name="Kyndt J.A."/>
            <person name="Meyer T.E."/>
        </authorList>
    </citation>
    <scope>NUCLEOTIDE SEQUENCE [LARGE SCALE GENOMIC DNA]</scope>
    <source>
        <strain evidence="8 9">DSM 6151</strain>
    </source>
</reference>
<dbReference type="InterPro" id="IPR013325">
    <property type="entry name" value="RNA_pol_sigma_r2"/>
</dbReference>
<dbReference type="GO" id="GO:0016987">
    <property type="term" value="F:sigma factor activity"/>
    <property type="evidence" value="ECO:0007669"/>
    <property type="project" value="UniProtKB-KW"/>
</dbReference>
<dbReference type="Pfam" id="PF08281">
    <property type="entry name" value="Sigma70_r4_2"/>
    <property type="match status" value="1"/>
</dbReference>
<sequence>MGAIGVSVNAQRELLDDFEQLVDEEVVELAKEGDEEALEYLINKYKNFVRAKARSYFLIGADREDIIQEGMIGLYKAIRDFRCDKLSSFRAFAELCITRQIITAIKTATRQKHIPLNSYVSLNKPIYDEDSDRTLLDVISGTKITDPEELIISREEFDDIEEKMGEILSSLEWKVLMSYLEGKSYQEIAVDLKRHVKSIDNALQRVKRKLEKYLENRDEERAAAANGAKEKSPNRDVRFLSKEIVDVTK</sequence>
<dbReference type="NCBIfam" id="NF006145">
    <property type="entry name" value="PRK08295.1-2"/>
    <property type="match status" value="1"/>
</dbReference>
<dbReference type="EMBL" id="WNKU01000011">
    <property type="protein sequence ID" value="MTV49497.1"/>
    <property type="molecule type" value="Genomic_DNA"/>
</dbReference>
<name>A0A6I3SM28_HELMO</name>
<dbReference type="NCBIfam" id="TIGR02937">
    <property type="entry name" value="sigma70-ECF"/>
    <property type="match status" value="1"/>
</dbReference>
<dbReference type="Proteomes" id="UP000430670">
    <property type="component" value="Unassembled WGS sequence"/>
</dbReference>
<dbReference type="NCBIfam" id="NF006148">
    <property type="entry name" value="PRK08295.1-5"/>
    <property type="match status" value="1"/>
</dbReference>
<protein>
    <submittedName>
        <fullName evidence="8">RNA polymerase sporulation sigma factor SigH</fullName>
    </submittedName>
</protein>
<dbReference type="PANTHER" id="PTHR30385:SF1">
    <property type="entry name" value="RNA POLYMERASE SIGMA-H FACTOR"/>
    <property type="match status" value="1"/>
</dbReference>
<keyword evidence="9" id="KW-1185">Reference proteome</keyword>
<keyword evidence="3" id="KW-0238">DNA-binding</keyword>
<feature type="coiled-coil region" evidence="5">
    <location>
        <begin position="196"/>
        <end position="223"/>
    </location>
</feature>
<dbReference type="InterPro" id="IPR014218">
    <property type="entry name" value="RNA_pol_sigma-H"/>
</dbReference>
<keyword evidence="4" id="KW-0804">Transcription</keyword>
<evidence type="ECO:0000313" key="9">
    <source>
        <dbReference type="Proteomes" id="UP000430670"/>
    </source>
</evidence>